<dbReference type="GO" id="GO:0003677">
    <property type="term" value="F:DNA binding"/>
    <property type="evidence" value="ECO:0007669"/>
    <property type="project" value="UniProtKB-UniRule"/>
</dbReference>
<dbReference type="Proteomes" id="UP000321413">
    <property type="component" value="Unassembled WGS sequence"/>
</dbReference>
<dbReference type="InterPro" id="IPR001867">
    <property type="entry name" value="OmpR/PhoB-type_DNA-bd"/>
</dbReference>
<proteinExistence type="predicted"/>
<protein>
    <recommendedName>
        <fullName evidence="3">OmpR/PhoB-type domain-containing protein</fullName>
    </recommendedName>
</protein>
<dbReference type="GO" id="GO:0006355">
    <property type="term" value="P:regulation of DNA-templated transcription"/>
    <property type="evidence" value="ECO:0007669"/>
    <property type="project" value="InterPro"/>
</dbReference>
<evidence type="ECO:0000256" key="1">
    <source>
        <dbReference type="ARBA" id="ARBA00023125"/>
    </source>
</evidence>
<dbReference type="SMART" id="SM00862">
    <property type="entry name" value="Trans_reg_C"/>
    <property type="match status" value="1"/>
</dbReference>
<evidence type="ECO:0000313" key="4">
    <source>
        <dbReference type="EMBL" id="TXF96028.1"/>
    </source>
</evidence>
<dbReference type="PROSITE" id="PS51755">
    <property type="entry name" value="OMPR_PHOB"/>
    <property type="match status" value="1"/>
</dbReference>
<dbReference type="GO" id="GO:0000160">
    <property type="term" value="P:phosphorelay signal transduction system"/>
    <property type="evidence" value="ECO:0007669"/>
    <property type="project" value="InterPro"/>
</dbReference>
<dbReference type="InterPro" id="IPR036388">
    <property type="entry name" value="WH-like_DNA-bd_sf"/>
</dbReference>
<organism evidence="4 5">
    <name type="scientific">Massilia arenae</name>
    <dbReference type="NCBI Taxonomy" id="2603288"/>
    <lineage>
        <taxon>Bacteria</taxon>
        <taxon>Pseudomonadati</taxon>
        <taxon>Pseudomonadota</taxon>
        <taxon>Betaproteobacteria</taxon>
        <taxon>Burkholderiales</taxon>
        <taxon>Oxalobacteraceae</taxon>
        <taxon>Telluria group</taxon>
        <taxon>Massilia</taxon>
    </lineage>
</organism>
<feature type="DNA-binding region" description="OmpR/PhoB-type" evidence="2">
    <location>
        <begin position="4"/>
        <end position="102"/>
    </location>
</feature>
<dbReference type="InterPro" id="IPR016032">
    <property type="entry name" value="Sig_transdc_resp-reg_C-effctor"/>
</dbReference>
<dbReference type="InterPro" id="IPR027417">
    <property type="entry name" value="P-loop_NTPase"/>
</dbReference>
<accession>A0A5C7FPA3</accession>
<dbReference type="AlphaFoldDB" id="A0A5C7FPA3"/>
<dbReference type="RefSeq" id="WP_147937407.1">
    <property type="nucleotide sequence ID" value="NZ_VPFD01000048.1"/>
</dbReference>
<dbReference type="SUPFAM" id="SSF46894">
    <property type="entry name" value="C-terminal effector domain of the bipartite response regulators"/>
    <property type="match status" value="1"/>
</dbReference>
<dbReference type="Pfam" id="PF00486">
    <property type="entry name" value="Trans_reg_C"/>
    <property type="match status" value="1"/>
</dbReference>
<evidence type="ECO:0000259" key="3">
    <source>
        <dbReference type="PROSITE" id="PS51755"/>
    </source>
</evidence>
<dbReference type="InterPro" id="IPR058852">
    <property type="entry name" value="HTH_77"/>
</dbReference>
<keyword evidence="5" id="KW-1185">Reference proteome</keyword>
<dbReference type="Gene3D" id="3.40.50.300">
    <property type="entry name" value="P-loop containing nucleotide triphosphate hydrolases"/>
    <property type="match status" value="1"/>
</dbReference>
<name>A0A5C7FPA3_9BURK</name>
<dbReference type="PANTHER" id="PTHR47691">
    <property type="entry name" value="REGULATOR-RELATED"/>
    <property type="match status" value="1"/>
</dbReference>
<dbReference type="Pfam" id="PF25872">
    <property type="entry name" value="HTH_77"/>
    <property type="match status" value="1"/>
</dbReference>
<reference evidence="4 5" key="1">
    <citation type="submission" date="2019-08" db="EMBL/GenBank/DDBJ databases">
        <title>Massilia golmudensis sp. nov., isolated from sand in the Qinghai-Tibetan Plateau.</title>
        <authorList>
            <person name="Zhang B."/>
        </authorList>
    </citation>
    <scope>NUCLEOTIDE SEQUENCE [LARGE SCALE GENOMIC DNA]</scope>
    <source>
        <strain evidence="4 5">GEM5</strain>
    </source>
</reference>
<dbReference type="SUPFAM" id="SSF52540">
    <property type="entry name" value="P-loop containing nucleoside triphosphate hydrolases"/>
    <property type="match status" value="1"/>
</dbReference>
<feature type="domain" description="OmpR/PhoB-type" evidence="3">
    <location>
        <begin position="4"/>
        <end position="102"/>
    </location>
</feature>
<dbReference type="Gene3D" id="1.10.10.10">
    <property type="entry name" value="Winged helix-like DNA-binding domain superfamily/Winged helix DNA-binding domain"/>
    <property type="match status" value="1"/>
</dbReference>
<gene>
    <name evidence="4" type="ORF">FVD38_25780</name>
</gene>
<evidence type="ECO:0000313" key="5">
    <source>
        <dbReference type="Proteomes" id="UP000321413"/>
    </source>
</evidence>
<dbReference type="PANTHER" id="PTHR47691:SF3">
    <property type="entry name" value="HTH-TYPE TRANSCRIPTIONAL REGULATOR RV0890C-RELATED"/>
    <property type="match status" value="1"/>
</dbReference>
<dbReference type="EMBL" id="VPFD01000048">
    <property type="protein sequence ID" value="TXF96028.1"/>
    <property type="molecule type" value="Genomic_DNA"/>
</dbReference>
<evidence type="ECO:0000256" key="2">
    <source>
        <dbReference type="PROSITE-ProRule" id="PRU01091"/>
    </source>
</evidence>
<keyword evidence="1 2" id="KW-0238">DNA-binding</keyword>
<sequence length="441" mass="46380">METEGELSFGPFTLSLDRRELRRDGFALPLGARALELLALLAGRAGEVVGKDEIVARLAPGTDMEQGRLRAHVAAVRRALGDGEDGSRYIVNVLGRGYVFVAAVRRAAPAALPRVAGLPDGSAPLLGRGETIASLVRMVGERRLVTVVGAGGLGKSALALAVARHMAPQFDGRVAYLDLARLADGARLAGAVAGAVGLAADSTAPVLCAALAGRRLLLVLDNCGHLADPAALLAEALLEAAPRLHLLATSREALDLRAEWVHRLAPLTLPAALELFALRCGTRLDPAGRAQTAQLCRQLDGNPLLIGLAAARARTGGIAALAGAGDAPWGAGAEAEGRHRSADALLDWSWRLLAPRERAVLQRLSVFRRSFTLDEAARECACPEIDGAAVKWCLSGLVARSLVEVDYGRHGVRYRLTNATRHYASDGRHAVVTSSVERMSA</sequence>
<comment type="caution">
    <text evidence="4">The sequence shown here is derived from an EMBL/GenBank/DDBJ whole genome shotgun (WGS) entry which is preliminary data.</text>
</comment>